<name>A0A8T0J0I8_CERPU</name>
<protein>
    <recommendedName>
        <fullName evidence="3">VWFA domain-containing protein</fullName>
    </recommendedName>
</protein>
<evidence type="ECO:0000256" key="1">
    <source>
        <dbReference type="SAM" id="Phobius"/>
    </source>
</evidence>
<dbReference type="EMBL" id="CM026422">
    <property type="protein sequence ID" value="KAG0589027.1"/>
    <property type="molecule type" value="Genomic_DNA"/>
</dbReference>
<feature type="chain" id="PRO_5035817195" description="VWFA domain-containing protein" evidence="2">
    <location>
        <begin position="23"/>
        <end position="595"/>
    </location>
</feature>
<keyword evidence="1" id="KW-0812">Transmembrane</keyword>
<dbReference type="GO" id="GO:0005245">
    <property type="term" value="F:voltage-gated calcium channel activity"/>
    <property type="evidence" value="ECO:0007669"/>
    <property type="project" value="TreeGrafter"/>
</dbReference>
<keyword evidence="5" id="KW-1185">Reference proteome</keyword>
<sequence>MEYVKCWPFLVLLSVLLLGWSAAVVGDAGTDYLDLKENQVELMVNRSIENYRQKCDLLATCDNPTNCSHDVCAPLLGDKDGLRCMVVNNNKYCSLSGSSNGSCTNMNLDFRQGYVRLAQTTNLKSLDTKISVCSQRALDPLMRDFASLNPSILTRHFFAPMDGTWRVLPGLAQSGDDCRSFEPRGRPWFRTATSVGKVVVVLIDLSASMNKNLPLYLGAGTILDAAKNIATQLLLTLSSGDHVNIVVFNSTSATPLSTSAILVQDHNTTEQLELDPLRLELSKQTVENQSKPSDLSGALQAALLNFDSNPQAAKVILVVTDGVFATLGNVTLPSTNLTGVKVFLYKLPQSDDNNIFLAGNTLVQQLCAVGGHFEPILKNLENPLLALHKYFSYLANLKRILTGGRPQYGYVYQDFEQIGGNIITVTKPAFSDAGDLIGVAGITIYIEVLGNLTDAVTQALRSRITASAYNASTATQVILTAANCSIVNETTYSCGGSINSDFPSNGGLCMKTDMTSTIQDIVCCGVCSVRGSHRLGSKVIAGVAVGSLLGLLVLVFIGVLGWRGYRKRKEKTAEEAERINNFPGDVKDNFGLLRR</sequence>
<accession>A0A8T0J0I8</accession>
<dbReference type="Proteomes" id="UP000822688">
    <property type="component" value="Chromosome 2"/>
</dbReference>
<dbReference type="InterPro" id="IPR036465">
    <property type="entry name" value="vWFA_dom_sf"/>
</dbReference>
<dbReference type="Pfam" id="PF13519">
    <property type="entry name" value="VWA_2"/>
    <property type="match status" value="1"/>
</dbReference>
<dbReference type="SUPFAM" id="SSF53300">
    <property type="entry name" value="vWA-like"/>
    <property type="match status" value="1"/>
</dbReference>
<dbReference type="CDD" id="cd00198">
    <property type="entry name" value="vWFA"/>
    <property type="match status" value="1"/>
</dbReference>
<evidence type="ECO:0000313" key="5">
    <source>
        <dbReference type="Proteomes" id="UP000822688"/>
    </source>
</evidence>
<dbReference type="PROSITE" id="PS50234">
    <property type="entry name" value="VWFA"/>
    <property type="match status" value="1"/>
</dbReference>
<keyword evidence="1" id="KW-0472">Membrane</keyword>
<feature type="transmembrane region" description="Helical" evidence="1">
    <location>
        <begin position="539"/>
        <end position="562"/>
    </location>
</feature>
<keyword evidence="1" id="KW-1133">Transmembrane helix</keyword>
<dbReference type="GO" id="GO:0005891">
    <property type="term" value="C:voltage-gated calcium channel complex"/>
    <property type="evidence" value="ECO:0007669"/>
    <property type="project" value="TreeGrafter"/>
</dbReference>
<dbReference type="PANTHER" id="PTHR10166">
    <property type="entry name" value="VOLTAGE-DEPENDENT CALCIUM CHANNEL SUBUNIT ALPHA-2/DELTA-RELATED"/>
    <property type="match status" value="1"/>
</dbReference>
<comment type="caution">
    <text evidence="4">The sequence shown here is derived from an EMBL/GenBank/DDBJ whole genome shotgun (WGS) entry which is preliminary data.</text>
</comment>
<feature type="signal peptide" evidence="2">
    <location>
        <begin position="1"/>
        <end position="22"/>
    </location>
</feature>
<reference evidence="4" key="1">
    <citation type="submission" date="2020-06" db="EMBL/GenBank/DDBJ databases">
        <title>WGS assembly of Ceratodon purpureus strain R40.</title>
        <authorList>
            <person name="Carey S.B."/>
            <person name="Jenkins J."/>
            <person name="Shu S."/>
            <person name="Lovell J.T."/>
            <person name="Sreedasyam A."/>
            <person name="Maumus F."/>
            <person name="Tiley G.P."/>
            <person name="Fernandez-Pozo N."/>
            <person name="Barry K."/>
            <person name="Chen C."/>
            <person name="Wang M."/>
            <person name="Lipzen A."/>
            <person name="Daum C."/>
            <person name="Saski C.A."/>
            <person name="Payton A.C."/>
            <person name="Mcbreen J.C."/>
            <person name="Conrad R.E."/>
            <person name="Kollar L.M."/>
            <person name="Olsson S."/>
            <person name="Huttunen S."/>
            <person name="Landis J.B."/>
            <person name="Wickett N.J."/>
            <person name="Johnson M.G."/>
            <person name="Rensing S.A."/>
            <person name="Grimwood J."/>
            <person name="Schmutz J."/>
            <person name="Mcdaniel S.F."/>
        </authorList>
    </citation>
    <scope>NUCLEOTIDE SEQUENCE</scope>
    <source>
        <strain evidence="4">R40</strain>
    </source>
</reference>
<dbReference type="PANTHER" id="PTHR10166:SF37">
    <property type="entry name" value="STOLID, ISOFORM H"/>
    <property type="match status" value="1"/>
</dbReference>
<evidence type="ECO:0000256" key="2">
    <source>
        <dbReference type="SAM" id="SignalP"/>
    </source>
</evidence>
<keyword evidence="2" id="KW-0732">Signal</keyword>
<feature type="domain" description="VWFA" evidence="3">
    <location>
        <begin position="198"/>
        <end position="322"/>
    </location>
</feature>
<dbReference type="InterPro" id="IPR002035">
    <property type="entry name" value="VWF_A"/>
</dbReference>
<dbReference type="SMART" id="SM00327">
    <property type="entry name" value="VWA"/>
    <property type="match status" value="1"/>
</dbReference>
<evidence type="ECO:0000259" key="3">
    <source>
        <dbReference type="PROSITE" id="PS50234"/>
    </source>
</evidence>
<dbReference type="AlphaFoldDB" id="A0A8T0J0I8"/>
<organism evidence="4 5">
    <name type="scientific">Ceratodon purpureus</name>
    <name type="common">Fire moss</name>
    <name type="synonym">Dicranum purpureum</name>
    <dbReference type="NCBI Taxonomy" id="3225"/>
    <lineage>
        <taxon>Eukaryota</taxon>
        <taxon>Viridiplantae</taxon>
        <taxon>Streptophyta</taxon>
        <taxon>Embryophyta</taxon>
        <taxon>Bryophyta</taxon>
        <taxon>Bryophytina</taxon>
        <taxon>Bryopsida</taxon>
        <taxon>Dicranidae</taxon>
        <taxon>Pseudoditrichales</taxon>
        <taxon>Ditrichaceae</taxon>
        <taxon>Ceratodon</taxon>
    </lineage>
</organism>
<gene>
    <name evidence="4" type="ORF">KC19_2G286600</name>
</gene>
<evidence type="ECO:0000313" key="4">
    <source>
        <dbReference type="EMBL" id="KAG0589027.1"/>
    </source>
</evidence>
<dbReference type="Gene3D" id="3.40.50.410">
    <property type="entry name" value="von Willebrand factor, type A domain"/>
    <property type="match status" value="1"/>
</dbReference>
<proteinExistence type="predicted"/>
<dbReference type="InterPro" id="IPR051173">
    <property type="entry name" value="Ca_channel_alpha-2/delta"/>
</dbReference>